<keyword evidence="3" id="KW-1185">Reference proteome</keyword>
<evidence type="ECO:0000313" key="2">
    <source>
        <dbReference type="EMBL" id="MDO3681966.1"/>
    </source>
</evidence>
<sequence length="294" mass="32929">MIFDNESGPDFNGFMPASSPQPSVSIEASKTRQSEEVKAAIFMAKQFPRDQQAAFNRIMTACQRKKLAEEAEYEFPKGGSKISGPSIRLAEVLAQCWGNIDYGVNELEQRPGSSLVEAYAWDIETNTRRSMRFTVRHERTAGKTIKKLEDSRDVYEMVANLGARRVRACILGVIPGDIVDAALERCRKTLKEGYDKPLSDRIREALHQFKEKYGVTTDMIEKYLGCAAESFTENDFLRLSGVWRALRDGMAKREDYFTMKTSADFESEAAAQFAEQQKAGAKKKGDGDGNAADK</sequence>
<organism evidence="2 3">
    <name type="scientific">Paenibacillus ehimensis</name>
    <dbReference type="NCBI Taxonomy" id="79264"/>
    <lineage>
        <taxon>Bacteria</taxon>
        <taxon>Bacillati</taxon>
        <taxon>Bacillota</taxon>
        <taxon>Bacilli</taxon>
        <taxon>Bacillales</taxon>
        <taxon>Paenibacillaceae</taxon>
        <taxon>Paenibacillus</taxon>
    </lineage>
</organism>
<reference evidence="2" key="1">
    <citation type="submission" date="2023-07" db="EMBL/GenBank/DDBJ databases">
        <authorList>
            <person name="Aktuganov G."/>
            <person name="Boyko T."/>
            <person name="Delegan Y."/>
            <person name="Galimzianova N."/>
            <person name="Gilvanova E."/>
            <person name="Korobov V."/>
            <person name="Kuzmina L."/>
            <person name="Melentiev A."/>
            <person name="Milman P."/>
            <person name="Ryabova A."/>
            <person name="Stupak E."/>
            <person name="Yasakov T."/>
            <person name="Zharikova N."/>
            <person name="Zhurenko E."/>
        </authorList>
    </citation>
    <scope>NUCLEOTIDE SEQUENCE</scope>
    <source>
        <strain evidence="2">IB-739</strain>
    </source>
</reference>
<comment type="caution">
    <text evidence="2">The sequence shown here is derived from an EMBL/GenBank/DDBJ whole genome shotgun (WGS) entry which is preliminary data.</text>
</comment>
<protein>
    <submittedName>
        <fullName evidence="2">Uncharacterized protein</fullName>
    </submittedName>
</protein>
<dbReference type="Proteomes" id="UP001168883">
    <property type="component" value="Unassembled WGS sequence"/>
</dbReference>
<feature type="region of interest" description="Disordered" evidence="1">
    <location>
        <begin position="1"/>
        <end position="30"/>
    </location>
</feature>
<feature type="compositionally biased region" description="Polar residues" evidence="1">
    <location>
        <begin position="18"/>
        <end position="28"/>
    </location>
</feature>
<evidence type="ECO:0000313" key="3">
    <source>
        <dbReference type="Proteomes" id="UP001168883"/>
    </source>
</evidence>
<dbReference type="EMBL" id="JAUMKJ010000089">
    <property type="protein sequence ID" value="MDO3681966.1"/>
    <property type="molecule type" value="Genomic_DNA"/>
</dbReference>
<name>A0ABT8VLX1_9BACL</name>
<accession>A0ABT8VLX1</accession>
<gene>
    <name evidence="2" type="ORF">Q3C12_33770</name>
</gene>
<proteinExistence type="predicted"/>
<dbReference type="RefSeq" id="WP_302881475.1">
    <property type="nucleotide sequence ID" value="NZ_JAUMKJ010000089.1"/>
</dbReference>
<evidence type="ECO:0000256" key="1">
    <source>
        <dbReference type="SAM" id="MobiDB-lite"/>
    </source>
</evidence>